<dbReference type="PANTHER" id="PTHR20275">
    <property type="entry name" value="NAD KINASE"/>
    <property type="match status" value="1"/>
</dbReference>
<sequence length="323" mass="34525">MVTASGTSSENTRTFLVVAHTGHDEVTDTLLTIARRCGEAGIAVRVVDHDTRRPAPPAAQAHPVDPQSMRDAGADVEVAPAGSVSAQGCELVLVLGGDGTFLRAAELAYPAGVPIMGINLGHIGFLAEAEAHRIDEVLDRLIGGEYRVVDRMVLDVAIIDPGDDRPRARDWVLNEVVIQNTTHNGVLELVTEVDGRPVAAYGADGLLIASPTGSTAYAFSAGGPVMWPDLEAILVVPSNAHALFARPMVTSPRSRVAVEVHREGRDGVALCDGRRIYDVPAGSRVEVVRAQRSLRWVRIDSEPFADRLVTKFSLPVTGWRGRS</sequence>
<dbReference type="InterPro" id="IPR002504">
    <property type="entry name" value="NADK"/>
</dbReference>
<feature type="active site" description="Proton acceptor" evidence="9">
    <location>
        <position position="98"/>
    </location>
</feature>
<comment type="subcellular location">
    <subcellularLocation>
        <location evidence="9">Cytoplasm</location>
    </subcellularLocation>
</comment>
<keyword evidence="11" id="KW-1185">Reference proteome</keyword>
<proteinExistence type="inferred from homology"/>
<keyword evidence="6 9" id="KW-0521">NADP</keyword>
<dbReference type="RefSeq" id="WP_009680710.1">
    <property type="nucleotide sequence ID" value="NZ_AEUD01000018.1"/>
</dbReference>
<keyword evidence="3 9" id="KW-0547">Nucleotide-binding</keyword>
<comment type="caution">
    <text evidence="9">Lacks conserved residue(s) required for the propagation of feature annotation.</text>
</comment>
<dbReference type="Pfam" id="PF20143">
    <property type="entry name" value="NAD_kinase_C"/>
    <property type="match status" value="1"/>
</dbReference>
<name>F1YNH3_9ACTN</name>
<dbReference type="PANTHER" id="PTHR20275:SF0">
    <property type="entry name" value="NAD KINASE"/>
    <property type="match status" value="1"/>
</dbReference>
<dbReference type="Proteomes" id="UP000035065">
    <property type="component" value="Unassembled WGS sequence"/>
</dbReference>
<dbReference type="GO" id="GO:0005737">
    <property type="term" value="C:cytoplasm"/>
    <property type="evidence" value="ECO:0007669"/>
    <property type="project" value="UniProtKB-SubCell"/>
</dbReference>
<keyword evidence="1 9" id="KW-0963">Cytoplasm</keyword>
<feature type="binding site" evidence="9">
    <location>
        <position position="103"/>
    </location>
    <ligand>
        <name>NAD(+)</name>
        <dbReference type="ChEBI" id="CHEBI:57540"/>
    </ligand>
</feature>
<evidence type="ECO:0000256" key="4">
    <source>
        <dbReference type="ARBA" id="ARBA00022777"/>
    </source>
</evidence>
<feature type="binding site" evidence="9">
    <location>
        <begin position="174"/>
        <end position="175"/>
    </location>
    <ligand>
        <name>NAD(+)</name>
        <dbReference type="ChEBI" id="CHEBI:57540"/>
    </ligand>
</feature>
<keyword evidence="5 9" id="KW-0067">ATP-binding</keyword>
<dbReference type="STRING" id="644548.SCNU_17585"/>
<evidence type="ECO:0000256" key="9">
    <source>
        <dbReference type="HAMAP-Rule" id="MF_00361"/>
    </source>
</evidence>
<dbReference type="InterPro" id="IPR017438">
    <property type="entry name" value="ATP-NAD_kinase_N"/>
</dbReference>
<dbReference type="AlphaFoldDB" id="F1YNH3"/>
<dbReference type="FunFam" id="2.60.200.30:FF:000007">
    <property type="entry name" value="NAD kinase"/>
    <property type="match status" value="1"/>
</dbReference>
<comment type="cofactor">
    <cofactor evidence="9">
        <name>a divalent metal cation</name>
        <dbReference type="ChEBI" id="CHEBI:60240"/>
    </cofactor>
</comment>
<evidence type="ECO:0000313" key="11">
    <source>
        <dbReference type="Proteomes" id="UP000035065"/>
    </source>
</evidence>
<evidence type="ECO:0000256" key="3">
    <source>
        <dbReference type="ARBA" id="ARBA00022741"/>
    </source>
</evidence>
<dbReference type="InterPro" id="IPR016064">
    <property type="entry name" value="NAD/diacylglycerol_kinase_sf"/>
</dbReference>
<dbReference type="SUPFAM" id="SSF111331">
    <property type="entry name" value="NAD kinase/diacylglycerol kinase-like"/>
    <property type="match status" value="1"/>
</dbReference>
<feature type="binding site" evidence="9">
    <location>
        <begin position="98"/>
        <end position="99"/>
    </location>
    <ligand>
        <name>NAD(+)</name>
        <dbReference type="ChEBI" id="CHEBI:57540"/>
    </ligand>
</feature>
<comment type="similarity">
    <text evidence="9">Belongs to the NAD kinase family.</text>
</comment>
<dbReference type="eggNOG" id="COG0061">
    <property type="taxonomic scope" value="Bacteria"/>
</dbReference>
<dbReference type="GO" id="GO:0006741">
    <property type="term" value="P:NADP+ biosynthetic process"/>
    <property type="evidence" value="ECO:0007669"/>
    <property type="project" value="UniProtKB-UniRule"/>
</dbReference>
<dbReference type="GO" id="GO:0003951">
    <property type="term" value="F:NAD+ kinase activity"/>
    <property type="evidence" value="ECO:0007669"/>
    <property type="project" value="UniProtKB-UniRule"/>
</dbReference>
<comment type="caution">
    <text evidence="10">The sequence shown here is derived from an EMBL/GenBank/DDBJ whole genome shotgun (WGS) entry which is preliminary data.</text>
</comment>
<dbReference type="GO" id="GO:0019674">
    <property type="term" value="P:NAD+ metabolic process"/>
    <property type="evidence" value="ECO:0007669"/>
    <property type="project" value="InterPro"/>
</dbReference>
<dbReference type="NCBIfam" id="NF002892">
    <property type="entry name" value="PRK03372.1"/>
    <property type="match status" value="1"/>
</dbReference>
<gene>
    <name evidence="9" type="primary">nadK</name>
    <name evidence="10" type="ORF">SCNU_17585</name>
</gene>
<dbReference type="HAMAP" id="MF_00361">
    <property type="entry name" value="NAD_kinase"/>
    <property type="match status" value="1"/>
</dbReference>
<reference evidence="10 11" key="1">
    <citation type="journal article" date="2011" name="J. Bacteriol.">
        <title>Draft Genome Sequence of Gordonia neofelifaecis NRRL B-59395, a Cholesterol-Degrading Actinomycete.</title>
        <authorList>
            <person name="Ge F."/>
            <person name="Li W."/>
            <person name="Chen G."/>
            <person name="Liu Y."/>
            <person name="Zhang G."/>
            <person name="Yong B."/>
            <person name="Wang Q."/>
            <person name="Wang N."/>
            <person name="Huang Z."/>
            <person name="Li W."/>
            <person name="Wang J."/>
            <person name="Wu C."/>
            <person name="Xie Q."/>
            <person name="Liu G."/>
        </authorList>
    </citation>
    <scope>NUCLEOTIDE SEQUENCE [LARGE SCALE GENOMIC DNA]</scope>
    <source>
        <strain evidence="10 11">NRRL B-59395</strain>
    </source>
</reference>
<evidence type="ECO:0000313" key="10">
    <source>
        <dbReference type="EMBL" id="EGD53772.1"/>
    </source>
</evidence>
<dbReference type="InterPro" id="IPR017437">
    <property type="entry name" value="ATP-NAD_kinase_PpnK-typ_C"/>
</dbReference>
<keyword evidence="7 9" id="KW-0520">NAD</keyword>
<comment type="catalytic activity">
    <reaction evidence="8 9">
        <text>NAD(+) + ATP = ADP + NADP(+) + H(+)</text>
        <dbReference type="Rhea" id="RHEA:18629"/>
        <dbReference type="ChEBI" id="CHEBI:15378"/>
        <dbReference type="ChEBI" id="CHEBI:30616"/>
        <dbReference type="ChEBI" id="CHEBI:57540"/>
        <dbReference type="ChEBI" id="CHEBI:58349"/>
        <dbReference type="ChEBI" id="CHEBI:456216"/>
        <dbReference type="EC" id="2.7.1.23"/>
    </reaction>
</comment>
<dbReference type="Pfam" id="PF01513">
    <property type="entry name" value="NAD_kinase"/>
    <property type="match status" value="1"/>
</dbReference>
<dbReference type="GO" id="GO:0046872">
    <property type="term" value="F:metal ion binding"/>
    <property type="evidence" value="ECO:0007669"/>
    <property type="project" value="UniProtKB-UniRule"/>
</dbReference>
<dbReference type="Gene3D" id="2.60.200.30">
    <property type="entry name" value="Probable inorganic polyphosphate/atp-NAD kinase, domain 2"/>
    <property type="match status" value="1"/>
</dbReference>
<dbReference type="Gene3D" id="3.40.50.10330">
    <property type="entry name" value="Probable inorganic polyphosphate/atp-NAD kinase, domain 1"/>
    <property type="match status" value="1"/>
</dbReference>
<feature type="binding site" evidence="9">
    <location>
        <position position="204"/>
    </location>
    <ligand>
        <name>NAD(+)</name>
        <dbReference type="ChEBI" id="CHEBI:57540"/>
    </ligand>
</feature>
<accession>F1YNH3</accession>
<organism evidence="10 11">
    <name type="scientific">Gordonia neofelifaecis NRRL B-59395</name>
    <dbReference type="NCBI Taxonomy" id="644548"/>
    <lineage>
        <taxon>Bacteria</taxon>
        <taxon>Bacillati</taxon>
        <taxon>Actinomycetota</taxon>
        <taxon>Actinomycetes</taxon>
        <taxon>Mycobacteriales</taxon>
        <taxon>Gordoniaceae</taxon>
        <taxon>Gordonia</taxon>
    </lineage>
</organism>
<evidence type="ECO:0000256" key="6">
    <source>
        <dbReference type="ARBA" id="ARBA00022857"/>
    </source>
</evidence>
<dbReference type="GO" id="GO:0005524">
    <property type="term" value="F:ATP binding"/>
    <property type="evidence" value="ECO:0007669"/>
    <property type="project" value="UniProtKB-KW"/>
</dbReference>
<evidence type="ECO:0000256" key="8">
    <source>
        <dbReference type="ARBA" id="ARBA00047925"/>
    </source>
</evidence>
<comment type="function">
    <text evidence="9">Involved in the regulation of the intracellular balance of NAD and NADP, and is a key enzyme in the biosynthesis of NADP. Catalyzes specifically the phosphorylation on 2'-hydroxyl of the adenosine moiety of NAD to yield NADP.</text>
</comment>
<dbReference type="EMBL" id="AEUD01000018">
    <property type="protein sequence ID" value="EGD53772.1"/>
    <property type="molecule type" value="Genomic_DNA"/>
</dbReference>
<evidence type="ECO:0000256" key="7">
    <source>
        <dbReference type="ARBA" id="ARBA00023027"/>
    </source>
</evidence>
<feature type="binding site" evidence="9">
    <location>
        <begin position="215"/>
        <end position="220"/>
    </location>
    <ligand>
        <name>NAD(+)</name>
        <dbReference type="ChEBI" id="CHEBI:57540"/>
    </ligand>
</feature>
<protein>
    <recommendedName>
        <fullName evidence="9">NAD kinase</fullName>
        <ecNumber evidence="9">2.7.1.23</ecNumber>
    </recommendedName>
    <alternativeName>
        <fullName evidence="9">ATP-dependent NAD kinase</fullName>
    </alternativeName>
</protein>
<evidence type="ECO:0000256" key="5">
    <source>
        <dbReference type="ARBA" id="ARBA00022840"/>
    </source>
</evidence>
<dbReference type="EC" id="2.7.1.23" evidence="9"/>
<keyword evidence="2 9" id="KW-0808">Transferase</keyword>
<dbReference type="GO" id="GO:0051287">
    <property type="term" value="F:NAD binding"/>
    <property type="evidence" value="ECO:0007669"/>
    <property type="project" value="UniProtKB-ARBA"/>
</dbReference>
<evidence type="ECO:0000256" key="2">
    <source>
        <dbReference type="ARBA" id="ARBA00022679"/>
    </source>
</evidence>
<keyword evidence="4 9" id="KW-0418">Kinase</keyword>
<evidence type="ECO:0000256" key="1">
    <source>
        <dbReference type="ARBA" id="ARBA00022490"/>
    </source>
</evidence>